<accession>A0A1G7XZB7</accession>
<dbReference type="EMBL" id="FNBN01000007">
    <property type="protein sequence ID" value="SDG89545.1"/>
    <property type="molecule type" value="Genomic_DNA"/>
</dbReference>
<feature type="transmembrane region" description="Helical" evidence="1">
    <location>
        <begin position="79"/>
        <end position="103"/>
    </location>
</feature>
<organism evidence="2 3">
    <name type="scientific">Chitinophaga filiformis</name>
    <name type="common">Myxococcus filiformis</name>
    <name type="synonym">Flexibacter filiformis</name>
    <dbReference type="NCBI Taxonomy" id="104663"/>
    <lineage>
        <taxon>Bacteria</taxon>
        <taxon>Pseudomonadati</taxon>
        <taxon>Bacteroidota</taxon>
        <taxon>Chitinophagia</taxon>
        <taxon>Chitinophagales</taxon>
        <taxon>Chitinophagaceae</taxon>
        <taxon>Chitinophaga</taxon>
    </lineage>
</organism>
<dbReference type="STRING" id="104663.SAMN04488121_107145"/>
<dbReference type="Pfam" id="PF07843">
    <property type="entry name" value="DUF1634"/>
    <property type="match status" value="1"/>
</dbReference>
<evidence type="ECO:0000256" key="1">
    <source>
        <dbReference type="SAM" id="Phobius"/>
    </source>
</evidence>
<dbReference type="InterPro" id="IPR012861">
    <property type="entry name" value="DUF1634"/>
</dbReference>
<feature type="transmembrane region" description="Helical" evidence="1">
    <location>
        <begin position="23"/>
        <end position="43"/>
    </location>
</feature>
<sequence length="132" mass="14690">MKRLFSKSFWQERDVEMFIGQQLRWGVITSSIIAFIGGIIYLINHGTATPSYTQFTGAPEYVRHLPGILQGVLRWDGRAIIQLGVVVLLATPITRIAFSVLAFAMEKDRLYVVITLIVLSVITFSIFSGLGG</sequence>
<dbReference type="AlphaFoldDB" id="A0A1G7XZB7"/>
<gene>
    <name evidence="2" type="ORF">SAMN04488121_107145</name>
</gene>
<dbReference type="RefSeq" id="WP_089835727.1">
    <property type="nucleotide sequence ID" value="NZ_FNBN01000007.1"/>
</dbReference>
<evidence type="ECO:0000313" key="2">
    <source>
        <dbReference type="EMBL" id="SDG89545.1"/>
    </source>
</evidence>
<keyword evidence="1" id="KW-1133">Transmembrane helix</keyword>
<reference evidence="2 3" key="1">
    <citation type="submission" date="2016-10" db="EMBL/GenBank/DDBJ databases">
        <authorList>
            <person name="de Groot N.N."/>
        </authorList>
    </citation>
    <scope>NUCLEOTIDE SEQUENCE [LARGE SCALE GENOMIC DNA]</scope>
    <source>
        <strain evidence="2 3">DSM 527</strain>
    </source>
</reference>
<proteinExistence type="predicted"/>
<name>A0A1G7XZB7_CHIFI</name>
<protein>
    <submittedName>
        <fullName evidence="2">Uncharacterized membrane protein</fullName>
    </submittedName>
</protein>
<evidence type="ECO:0000313" key="3">
    <source>
        <dbReference type="Proteomes" id="UP000199045"/>
    </source>
</evidence>
<dbReference type="OrthoDB" id="1072981at2"/>
<dbReference type="Proteomes" id="UP000199045">
    <property type="component" value="Unassembled WGS sequence"/>
</dbReference>
<feature type="transmembrane region" description="Helical" evidence="1">
    <location>
        <begin position="110"/>
        <end position="130"/>
    </location>
</feature>
<keyword evidence="1" id="KW-0812">Transmembrane</keyword>
<keyword evidence="1" id="KW-0472">Membrane</keyword>